<evidence type="ECO:0000259" key="2">
    <source>
        <dbReference type="PROSITE" id="PS50181"/>
    </source>
</evidence>
<feature type="region of interest" description="Disordered" evidence="1">
    <location>
        <begin position="1"/>
        <end position="68"/>
    </location>
</feature>
<dbReference type="EMBL" id="JAACJL010000044">
    <property type="protein sequence ID" value="KAF4614952.1"/>
    <property type="molecule type" value="Genomic_DNA"/>
</dbReference>
<keyword evidence="4" id="KW-1185">Reference proteome</keyword>
<sequence>MARRSTRLRGKHVEPPSETGTGVVAVYGRDGGGQQSTEEPQDASIEETEDRKEGGSKPKNKRKRYDEKEEFARQLAVKRQRTMVKRGGLRKLVELPRELGLEIFSYLQPGDLVNLCMISKPLYDVINCSPTLWKTSRKKLADLPPRPEDITEFLYAKLLFVNICHSCNKKSIRIEIIWSARTRLCQKCMDKEFAIIRRPVYDKRLLDLMPAIRVTKGVGKKNIMTTTTHVHLATHQAWVKEYEQHKDTDLAEWTASKLAKWQARQESDMVYEVWFSEEDLRLEKEKKSLVESRQAVIADYVVTLGWGDELSMIRPSEDPRPQDIREVVKACSKDITGKVLQRLEPQLIEHMKQLKEARLKREHQDLLCERIPIMKTFLDNYTKTLRAHDLYPCYVDFYALSEISDIVDNTPRTVPFTLENFDGISLPDLMTKWRLKMESELIKMIREACGEEYAQLENVLQLATTSFTCSRCSYDRIVYPRVLMHACVTTSWLPTDASEIQKRLKRLWNTGGSDESGIIRFNKVGMKTVSKLIEMCGLDPKTTTIIEIQNLNPIFECMECNSIHEGRAIMTWDCAEVHFRTETREHKSHSRTPGQNFKLLVDDVDVFRARIAEQIDRVKGNRDYTRSKGYVCLYCNKRQETREFRRHMGYAHPELIPHDHEASVFGTATWHPFGSPGACQTLRFLAVSFQRRALPPSRVVASNRVVRIRLGTVT</sequence>
<feature type="domain" description="F-box" evidence="2">
    <location>
        <begin position="89"/>
        <end position="136"/>
    </location>
</feature>
<dbReference type="PROSITE" id="PS50181">
    <property type="entry name" value="FBOX"/>
    <property type="match status" value="1"/>
</dbReference>
<dbReference type="InterPro" id="IPR036047">
    <property type="entry name" value="F-box-like_dom_sf"/>
</dbReference>
<gene>
    <name evidence="3" type="ORF">D9613_003328</name>
</gene>
<dbReference type="SUPFAM" id="SSF81383">
    <property type="entry name" value="F-box domain"/>
    <property type="match status" value="1"/>
</dbReference>
<organism evidence="3 4">
    <name type="scientific">Agrocybe pediades</name>
    <dbReference type="NCBI Taxonomy" id="84607"/>
    <lineage>
        <taxon>Eukaryota</taxon>
        <taxon>Fungi</taxon>
        <taxon>Dikarya</taxon>
        <taxon>Basidiomycota</taxon>
        <taxon>Agaricomycotina</taxon>
        <taxon>Agaricomycetes</taxon>
        <taxon>Agaricomycetidae</taxon>
        <taxon>Agaricales</taxon>
        <taxon>Agaricineae</taxon>
        <taxon>Strophariaceae</taxon>
        <taxon>Agrocybe</taxon>
    </lineage>
</organism>
<protein>
    <recommendedName>
        <fullName evidence="2">F-box domain-containing protein</fullName>
    </recommendedName>
</protein>
<dbReference type="AlphaFoldDB" id="A0A8H4VMF0"/>
<dbReference type="InterPro" id="IPR001810">
    <property type="entry name" value="F-box_dom"/>
</dbReference>
<comment type="caution">
    <text evidence="3">The sequence shown here is derived from an EMBL/GenBank/DDBJ whole genome shotgun (WGS) entry which is preliminary data.</text>
</comment>
<evidence type="ECO:0000313" key="3">
    <source>
        <dbReference type="EMBL" id="KAF4614952.1"/>
    </source>
</evidence>
<name>A0A8H4VMF0_9AGAR</name>
<dbReference type="Gene3D" id="1.20.1280.50">
    <property type="match status" value="1"/>
</dbReference>
<reference evidence="3 4" key="1">
    <citation type="submission" date="2019-12" db="EMBL/GenBank/DDBJ databases">
        <authorList>
            <person name="Floudas D."/>
            <person name="Bentzer J."/>
            <person name="Ahren D."/>
            <person name="Johansson T."/>
            <person name="Persson P."/>
            <person name="Tunlid A."/>
        </authorList>
    </citation>
    <scope>NUCLEOTIDE SEQUENCE [LARGE SCALE GENOMIC DNA]</scope>
    <source>
        <strain evidence="3 4">CBS 102.39</strain>
    </source>
</reference>
<evidence type="ECO:0000313" key="4">
    <source>
        <dbReference type="Proteomes" id="UP000521872"/>
    </source>
</evidence>
<evidence type="ECO:0000256" key="1">
    <source>
        <dbReference type="SAM" id="MobiDB-lite"/>
    </source>
</evidence>
<dbReference type="Pfam" id="PF12937">
    <property type="entry name" value="F-box-like"/>
    <property type="match status" value="1"/>
</dbReference>
<feature type="compositionally biased region" description="Acidic residues" evidence="1">
    <location>
        <begin position="39"/>
        <end position="48"/>
    </location>
</feature>
<dbReference type="Proteomes" id="UP000521872">
    <property type="component" value="Unassembled WGS sequence"/>
</dbReference>
<proteinExistence type="predicted"/>
<accession>A0A8H4VMF0</accession>
<feature type="compositionally biased region" description="Basic residues" evidence="1">
    <location>
        <begin position="1"/>
        <end position="10"/>
    </location>
</feature>